<accession>E2BI24</accession>
<feature type="non-terminal residue" evidence="1">
    <location>
        <position position="1"/>
    </location>
</feature>
<name>E2BI24_HARSA</name>
<dbReference type="InParanoid" id="E2BI24"/>
<proteinExistence type="predicted"/>
<organism evidence="2">
    <name type="scientific">Harpegnathos saltator</name>
    <name type="common">Jerdon's jumping ant</name>
    <dbReference type="NCBI Taxonomy" id="610380"/>
    <lineage>
        <taxon>Eukaryota</taxon>
        <taxon>Metazoa</taxon>
        <taxon>Ecdysozoa</taxon>
        <taxon>Arthropoda</taxon>
        <taxon>Hexapoda</taxon>
        <taxon>Insecta</taxon>
        <taxon>Pterygota</taxon>
        <taxon>Neoptera</taxon>
        <taxon>Endopterygota</taxon>
        <taxon>Hymenoptera</taxon>
        <taxon>Apocrita</taxon>
        <taxon>Aculeata</taxon>
        <taxon>Formicoidea</taxon>
        <taxon>Formicidae</taxon>
        <taxon>Ponerinae</taxon>
        <taxon>Ponerini</taxon>
        <taxon>Harpegnathos</taxon>
    </lineage>
</organism>
<dbReference type="Proteomes" id="UP000008237">
    <property type="component" value="Unassembled WGS sequence"/>
</dbReference>
<protein>
    <submittedName>
        <fullName evidence="1">Uncharacterized protein</fullName>
    </submittedName>
</protein>
<keyword evidence="2" id="KW-1185">Reference proteome</keyword>
<evidence type="ECO:0000313" key="1">
    <source>
        <dbReference type="EMBL" id="EFN84650.1"/>
    </source>
</evidence>
<evidence type="ECO:0000313" key="2">
    <source>
        <dbReference type="Proteomes" id="UP000008237"/>
    </source>
</evidence>
<dbReference type="EMBL" id="GL448433">
    <property type="protein sequence ID" value="EFN84650.1"/>
    <property type="molecule type" value="Genomic_DNA"/>
</dbReference>
<dbReference type="AlphaFoldDB" id="E2BI24"/>
<sequence length="25" mass="2997">GDSGKKRWHHYHVEEANRLFSLWGS</sequence>
<reference evidence="1 2" key="1">
    <citation type="journal article" date="2010" name="Science">
        <title>Genomic comparison of the ants Camponotus floridanus and Harpegnathos saltator.</title>
        <authorList>
            <person name="Bonasio R."/>
            <person name="Zhang G."/>
            <person name="Ye C."/>
            <person name="Mutti N.S."/>
            <person name="Fang X."/>
            <person name="Qin N."/>
            <person name="Donahue G."/>
            <person name="Yang P."/>
            <person name="Li Q."/>
            <person name="Li C."/>
            <person name="Zhang P."/>
            <person name="Huang Z."/>
            <person name="Berger S.L."/>
            <person name="Reinberg D."/>
            <person name="Wang J."/>
            <person name="Liebig J."/>
        </authorList>
    </citation>
    <scope>NUCLEOTIDE SEQUENCE [LARGE SCALE GENOMIC DNA]</scope>
    <source>
        <strain evidence="1 2">R22 G/1</strain>
    </source>
</reference>
<gene>
    <name evidence="1" type="ORF">EAI_03434</name>
</gene>
<feature type="non-terminal residue" evidence="1">
    <location>
        <position position="25"/>
    </location>
</feature>